<dbReference type="InterPro" id="IPR014757">
    <property type="entry name" value="Tscrpt_reg_IclR_C"/>
</dbReference>
<dbReference type="Pfam" id="PF08450">
    <property type="entry name" value="SGL"/>
    <property type="match status" value="1"/>
</dbReference>
<dbReference type="InterPro" id="IPR036390">
    <property type="entry name" value="WH_DNA-bd_sf"/>
</dbReference>
<dbReference type="InterPro" id="IPR005511">
    <property type="entry name" value="SMP-30"/>
</dbReference>
<dbReference type="STRING" id="198092.SAMN02745194_00689"/>
<dbReference type="InterPro" id="IPR036388">
    <property type="entry name" value="WH-like_DNA-bd_sf"/>
</dbReference>
<sequence>MSHIVDQAGEKPDARTEGAALLDKACDVLEAIAASRGGIGQAELALQLGMSRTTLYRILGALVARGLVRQDPARRVYALGFRLLEMAQSPGLASGPVGPDLAAIAAPELRALRDATGETAYVAVMEGREVLSLGKFEGAHEVRSATRLGQRKPLHCTSQGKAILAFLPEEEREGVLKRLPLPALTPHTITDRRRFATSLRIIRSRGFSIDDEEIALGIRCVGAPILNAEGKVLGAVSVAGPSFRMTRERVDLLGPELAAAGRRIGAGVRSPSPTPHVSSITVLPGPAAFFGLGPRSSGPALWWADALAPELRLLSGAEDRRVTRWEAPIRGLAAAPEGDALVLDATGHLARIAPGGKVRREFSSPTLAEIRGFRVHPEGTVWGIQWLAEEGASLIGPMQLDGMLGRSWRLPGQAVALAWAVDGGALFAAVPSSGTVYKLELGRPVPLTLARLPAGGGRPAGLATDVEGGVWVALQDGWSVARLSPEGEVERVLPLPVPRPTDLAFGGQGLTTLYIATARDGVALETLASAPLSGRLLAASPGVTGVAESEARLL</sequence>
<keyword evidence="3" id="KW-0804">Transcription</keyword>
<evidence type="ECO:0000259" key="5">
    <source>
        <dbReference type="PROSITE" id="PS51078"/>
    </source>
</evidence>
<dbReference type="SUPFAM" id="SSF63829">
    <property type="entry name" value="Calcium-dependent phosphotriesterase"/>
    <property type="match status" value="1"/>
</dbReference>
<dbReference type="Gene3D" id="2.120.10.30">
    <property type="entry name" value="TolB, C-terminal domain"/>
    <property type="match status" value="1"/>
</dbReference>
<reference evidence="6 7" key="1">
    <citation type="submission" date="2016-11" db="EMBL/GenBank/DDBJ databases">
        <authorList>
            <person name="Jaros S."/>
            <person name="Januszkiewicz K."/>
            <person name="Wedrychowicz H."/>
        </authorList>
    </citation>
    <scope>NUCLEOTIDE SEQUENCE [LARGE SCALE GENOMIC DNA]</scope>
    <source>
        <strain evidence="6 7">DSM 14916</strain>
    </source>
</reference>
<dbReference type="SUPFAM" id="SSF55781">
    <property type="entry name" value="GAF domain-like"/>
    <property type="match status" value="1"/>
</dbReference>
<protein>
    <submittedName>
        <fullName evidence="6">Transcriptional regulator, IclR family</fullName>
    </submittedName>
</protein>
<dbReference type="SMART" id="SM00346">
    <property type="entry name" value="HTH_ICLR"/>
    <property type="match status" value="1"/>
</dbReference>
<keyword evidence="1" id="KW-0805">Transcription regulation</keyword>
<organism evidence="6 7">
    <name type="scientific">Muricoccus roseus</name>
    <dbReference type="NCBI Taxonomy" id="198092"/>
    <lineage>
        <taxon>Bacteria</taxon>
        <taxon>Pseudomonadati</taxon>
        <taxon>Pseudomonadota</taxon>
        <taxon>Alphaproteobacteria</taxon>
        <taxon>Acetobacterales</taxon>
        <taxon>Roseomonadaceae</taxon>
        <taxon>Muricoccus</taxon>
    </lineage>
</organism>
<dbReference type="PANTHER" id="PTHR30136">
    <property type="entry name" value="HELIX-TURN-HELIX TRANSCRIPTIONAL REGULATOR, ICLR FAMILY"/>
    <property type="match status" value="1"/>
</dbReference>
<dbReference type="OrthoDB" id="2633250at2"/>
<dbReference type="InterPro" id="IPR013658">
    <property type="entry name" value="SGL"/>
</dbReference>
<evidence type="ECO:0000313" key="7">
    <source>
        <dbReference type="Proteomes" id="UP000184387"/>
    </source>
</evidence>
<dbReference type="InterPro" id="IPR029016">
    <property type="entry name" value="GAF-like_dom_sf"/>
</dbReference>
<dbReference type="AlphaFoldDB" id="A0A1M6CFG1"/>
<evidence type="ECO:0000256" key="2">
    <source>
        <dbReference type="ARBA" id="ARBA00023125"/>
    </source>
</evidence>
<dbReference type="Pfam" id="PF01614">
    <property type="entry name" value="IclR_C"/>
    <property type="match status" value="1"/>
</dbReference>
<dbReference type="Gene3D" id="1.10.10.10">
    <property type="entry name" value="Winged helix-like DNA-binding domain superfamily/Winged helix DNA-binding domain"/>
    <property type="match status" value="1"/>
</dbReference>
<dbReference type="PROSITE" id="PS51077">
    <property type="entry name" value="HTH_ICLR"/>
    <property type="match status" value="1"/>
</dbReference>
<evidence type="ECO:0000259" key="4">
    <source>
        <dbReference type="PROSITE" id="PS51077"/>
    </source>
</evidence>
<dbReference type="GO" id="GO:0003700">
    <property type="term" value="F:DNA-binding transcription factor activity"/>
    <property type="evidence" value="ECO:0007669"/>
    <property type="project" value="TreeGrafter"/>
</dbReference>
<dbReference type="PRINTS" id="PR01790">
    <property type="entry name" value="SMP30FAMILY"/>
</dbReference>
<gene>
    <name evidence="6" type="ORF">SAMN02745194_00689</name>
</gene>
<dbReference type="EMBL" id="FQZF01000003">
    <property type="protein sequence ID" value="SHI59759.1"/>
    <property type="molecule type" value="Genomic_DNA"/>
</dbReference>
<dbReference type="InterPro" id="IPR005471">
    <property type="entry name" value="Tscrpt_reg_IclR_N"/>
</dbReference>
<name>A0A1M6CFG1_9PROT</name>
<feature type="domain" description="HTH iclR-type" evidence="4">
    <location>
        <begin position="19"/>
        <end position="81"/>
    </location>
</feature>
<evidence type="ECO:0000256" key="1">
    <source>
        <dbReference type="ARBA" id="ARBA00023015"/>
    </source>
</evidence>
<keyword evidence="2" id="KW-0238">DNA-binding</keyword>
<dbReference type="Proteomes" id="UP000184387">
    <property type="component" value="Unassembled WGS sequence"/>
</dbReference>
<keyword evidence="7" id="KW-1185">Reference proteome</keyword>
<accession>A0A1M6CFG1</accession>
<dbReference type="InterPro" id="IPR050707">
    <property type="entry name" value="HTH_MetabolicPath_Reg"/>
</dbReference>
<feature type="domain" description="IclR-ED" evidence="5">
    <location>
        <begin position="75"/>
        <end position="270"/>
    </location>
</feature>
<proteinExistence type="predicted"/>
<dbReference type="Pfam" id="PF09339">
    <property type="entry name" value="HTH_IclR"/>
    <property type="match status" value="1"/>
</dbReference>
<evidence type="ECO:0000313" key="6">
    <source>
        <dbReference type="EMBL" id="SHI59759.1"/>
    </source>
</evidence>
<dbReference type="InterPro" id="IPR011042">
    <property type="entry name" value="6-blade_b-propeller_TolB-like"/>
</dbReference>
<dbReference type="GO" id="GO:0003677">
    <property type="term" value="F:DNA binding"/>
    <property type="evidence" value="ECO:0007669"/>
    <property type="project" value="UniProtKB-KW"/>
</dbReference>
<dbReference type="GO" id="GO:0045892">
    <property type="term" value="P:negative regulation of DNA-templated transcription"/>
    <property type="evidence" value="ECO:0007669"/>
    <property type="project" value="TreeGrafter"/>
</dbReference>
<dbReference type="SUPFAM" id="SSF46785">
    <property type="entry name" value="Winged helix' DNA-binding domain"/>
    <property type="match status" value="1"/>
</dbReference>
<dbReference type="Gene3D" id="3.30.450.40">
    <property type="match status" value="1"/>
</dbReference>
<dbReference type="PROSITE" id="PS51078">
    <property type="entry name" value="ICLR_ED"/>
    <property type="match status" value="1"/>
</dbReference>
<dbReference type="RefSeq" id="WP_073131434.1">
    <property type="nucleotide sequence ID" value="NZ_FQZF01000003.1"/>
</dbReference>
<evidence type="ECO:0000256" key="3">
    <source>
        <dbReference type="ARBA" id="ARBA00023163"/>
    </source>
</evidence>
<dbReference type="PANTHER" id="PTHR30136:SF24">
    <property type="entry name" value="HTH-TYPE TRANSCRIPTIONAL REPRESSOR ALLR"/>
    <property type="match status" value="1"/>
</dbReference>